<dbReference type="SUPFAM" id="SSF46955">
    <property type="entry name" value="Putative DNA-binding domain"/>
    <property type="match status" value="1"/>
</dbReference>
<dbReference type="Pfam" id="PF13411">
    <property type="entry name" value="MerR_1"/>
    <property type="match status" value="1"/>
</dbReference>
<dbReference type="Gene3D" id="1.10.1660.10">
    <property type="match status" value="1"/>
</dbReference>
<dbReference type="PANTHER" id="PTHR30204:SF16">
    <property type="entry name" value="HTH-TYPE TRANSCRIPTIONAL REGULATOR CUER"/>
    <property type="match status" value="1"/>
</dbReference>
<organism evidence="9 10">
    <name type="scientific">Vibrio casei</name>
    <dbReference type="NCBI Taxonomy" id="673372"/>
    <lineage>
        <taxon>Bacteria</taxon>
        <taxon>Pseudomonadati</taxon>
        <taxon>Pseudomonadota</taxon>
        <taxon>Gammaproteobacteria</taxon>
        <taxon>Vibrionales</taxon>
        <taxon>Vibrionaceae</taxon>
        <taxon>Vibrio</taxon>
    </lineage>
</organism>
<keyword evidence="3" id="KW-0186">Copper</keyword>
<dbReference type="InterPro" id="IPR047057">
    <property type="entry name" value="MerR_fam"/>
</dbReference>
<dbReference type="GO" id="GO:0003677">
    <property type="term" value="F:DNA binding"/>
    <property type="evidence" value="ECO:0007669"/>
    <property type="project" value="UniProtKB-KW"/>
</dbReference>
<evidence type="ECO:0000256" key="5">
    <source>
        <dbReference type="ARBA" id="ARBA00023159"/>
    </source>
</evidence>
<evidence type="ECO:0000256" key="2">
    <source>
        <dbReference type="ARBA" id="ARBA00017250"/>
    </source>
</evidence>
<dbReference type="EMBL" id="QPGL01000001">
    <property type="protein sequence ID" value="RCS73441.1"/>
    <property type="molecule type" value="Genomic_DNA"/>
</dbReference>
<gene>
    <name evidence="9" type="ORF">CIK83_07300</name>
</gene>
<evidence type="ECO:0000256" key="4">
    <source>
        <dbReference type="ARBA" id="ARBA00023125"/>
    </source>
</evidence>
<dbReference type="GeneID" id="303188723"/>
<protein>
    <recommendedName>
        <fullName evidence="2">HTH-type transcriptional regulator CueR</fullName>
    </recommendedName>
    <alternativeName>
        <fullName evidence="7">Copper efflux regulator</fullName>
    </alternativeName>
    <alternativeName>
        <fullName evidence="6">Copper export regulator</fullName>
    </alternativeName>
</protein>
<evidence type="ECO:0000256" key="1">
    <source>
        <dbReference type="ARBA" id="ARBA00011738"/>
    </source>
</evidence>
<proteinExistence type="predicted"/>
<evidence type="ECO:0000256" key="3">
    <source>
        <dbReference type="ARBA" id="ARBA00023008"/>
    </source>
</evidence>
<dbReference type="RefSeq" id="WP_086959772.1">
    <property type="nucleotide sequence ID" value="NZ_AP018680.1"/>
</dbReference>
<evidence type="ECO:0000256" key="6">
    <source>
        <dbReference type="ARBA" id="ARBA00031472"/>
    </source>
</evidence>
<feature type="domain" description="HTH merR-type" evidence="8">
    <location>
        <begin position="1"/>
        <end position="68"/>
    </location>
</feature>
<accession>A0A368LNQ5</accession>
<evidence type="ECO:0000313" key="9">
    <source>
        <dbReference type="EMBL" id="RCS73441.1"/>
    </source>
</evidence>
<dbReference type="PROSITE" id="PS50937">
    <property type="entry name" value="HTH_MERR_2"/>
    <property type="match status" value="1"/>
</dbReference>
<dbReference type="PRINTS" id="PR00040">
    <property type="entry name" value="HTHMERR"/>
</dbReference>
<dbReference type="InterPro" id="IPR009061">
    <property type="entry name" value="DNA-bd_dom_put_sf"/>
</dbReference>
<evidence type="ECO:0000259" key="8">
    <source>
        <dbReference type="PROSITE" id="PS50937"/>
    </source>
</evidence>
<dbReference type="GO" id="GO:0003700">
    <property type="term" value="F:DNA-binding transcription factor activity"/>
    <property type="evidence" value="ECO:0007669"/>
    <property type="project" value="InterPro"/>
</dbReference>
<evidence type="ECO:0000313" key="10">
    <source>
        <dbReference type="Proteomes" id="UP000252479"/>
    </source>
</evidence>
<keyword evidence="10" id="KW-1185">Reference proteome</keyword>
<sequence length="117" mass="13250">MFIGEVSKRTKLSIKAIRLYEEKGLIIKPKRQGTYRIYTEEHVEVLKLISEAKTLGVTLAELKGLIKYQNGAVNWPEINIFLIGIKCRLVADLNEISEKIAKIDTCMKSIDSCPKTP</sequence>
<reference evidence="9 10" key="1">
    <citation type="journal article" date="2017" name="Elife">
        <title>Extensive horizontal gene transfer in cheese-associated bacteria.</title>
        <authorList>
            <person name="Bonham K.S."/>
            <person name="Wolfe B.E."/>
            <person name="Dutton R.J."/>
        </authorList>
    </citation>
    <scope>NUCLEOTIDE SEQUENCE [LARGE SCALE GENOMIC DNA]</scope>
    <source>
        <strain evidence="9 10">JB196</strain>
    </source>
</reference>
<dbReference type="InterPro" id="IPR000551">
    <property type="entry name" value="MerR-type_HTH_dom"/>
</dbReference>
<dbReference type="PANTHER" id="PTHR30204">
    <property type="entry name" value="REDOX-CYCLING DRUG-SENSING TRANSCRIPTIONAL ACTIVATOR SOXR"/>
    <property type="match status" value="1"/>
</dbReference>
<evidence type="ECO:0000256" key="7">
    <source>
        <dbReference type="ARBA" id="ARBA00032335"/>
    </source>
</evidence>
<keyword evidence="5" id="KW-0010">Activator</keyword>
<keyword evidence="4" id="KW-0238">DNA-binding</keyword>
<dbReference type="OrthoDB" id="9808480at2"/>
<dbReference type="AlphaFoldDB" id="A0A368LNQ5"/>
<name>A0A368LNQ5_9VIBR</name>
<dbReference type="SMART" id="SM00422">
    <property type="entry name" value="HTH_MERR"/>
    <property type="match status" value="1"/>
</dbReference>
<dbReference type="Proteomes" id="UP000252479">
    <property type="component" value="Unassembled WGS sequence"/>
</dbReference>
<comment type="caution">
    <text evidence="9">The sequence shown here is derived from an EMBL/GenBank/DDBJ whole genome shotgun (WGS) entry which is preliminary data.</text>
</comment>
<comment type="subunit">
    <text evidence="1">Homodimer.</text>
</comment>